<evidence type="ECO:0000313" key="3">
    <source>
        <dbReference type="Proteomes" id="UP000199109"/>
    </source>
</evidence>
<feature type="transmembrane region" description="Helical" evidence="1">
    <location>
        <begin position="83"/>
        <end position="105"/>
    </location>
</feature>
<dbReference type="STRING" id="641691.SAMN05421636_11252"/>
<dbReference type="Proteomes" id="UP000199109">
    <property type="component" value="Unassembled WGS sequence"/>
</dbReference>
<accession>A0A1G7IJF9</accession>
<evidence type="ECO:0000313" key="2">
    <source>
        <dbReference type="EMBL" id="SDF12773.1"/>
    </source>
</evidence>
<evidence type="ECO:0000256" key="1">
    <source>
        <dbReference type="SAM" id="Phobius"/>
    </source>
</evidence>
<dbReference type="AlphaFoldDB" id="A0A1G7IJF9"/>
<organism evidence="2 3">
    <name type="scientific">Pricia antarctica</name>
    <dbReference type="NCBI Taxonomy" id="641691"/>
    <lineage>
        <taxon>Bacteria</taxon>
        <taxon>Pseudomonadati</taxon>
        <taxon>Bacteroidota</taxon>
        <taxon>Flavobacteriia</taxon>
        <taxon>Flavobacteriales</taxon>
        <taxon>Flavobacteriaceae</taxon>
        <taxon>Pricia</taxon>
    </lineage>
</organism>
<gene>
    <name evidence="2" type="ORF">SAMN05421636_11252</name>
</gene>
<sequence length="120" mass="13969">MDTTDKNIKKAFSTYTKSFDVDLEESIMDRISVQKNYGAELFRSRKRVKVGTVFSALFLIGYFLLTYFDTLPRINGQMKVIDVYLPAIFASMLIMVMYFLLNYIFTSSKNEMDNLVLPEQ</sequence>
<protein>
    <submittedName>
        <fullName evidence="2">Uncharacterized protein</fullName>
    </submittedName>
</protein>
<keyword evidence="3" id="KW-1185">Reference proteome</keyword>
<keyword evidence="1" id="KW-0812">Transmembrane</keyword>
<feature type="transmembrane region" description="Helical" evidence="1">
    <location>
        <begin position="50"/>
        <end position="68"/>
    </location>
</feature>
<name>A0A1G7IJF9_9FLAO</name>
<keyword evidence="1" id="KW-0472">Membrane</keyword>
<proteinExistence type="predicted"/>
<dbReference type="RefSeq" id="WP_091873921.1">
    <property type="nucleotide sequence ID" value="NZ_FNAO01000012.1"/>
</dbReference>
<dbReference type="EMBL" id="FNAO01000012">
    <property type="protein sequence ID" value="SDF12773.1"/>
    <property type="molecule type" value="Genomic_DNA"/>
</dbReference>
<keyword evidence="1" id="KW-1133">Transmembrane helix</keyword>
<reference evidence="2 3" key="1">
    <citation type="submission" date="2016-10" db="EMBL/GenBank/DDBJ databases">
        <authorList>
            <person name="de Groot N.N."/>
        </authorList>
    </citation>
    <scope>NUCLEOTIDE SEQUENCE [LARGE SCALE GENOMIC DNA]</scope>
    <source>
        <strain evidence="2 3">DSM 23421</strain>
    </source>
</reference>